<feature type="compositionally biased region" description="Low complexity" evidence="1">
    <location>
        <begin position="53"/>
        <end position="63"/>
    </location>
</feature>
<reference evidence="2 3" key="1">
    <citation type="submission" date="2008-07" db="EMBL/GenBank/DDBJ databases">
        <authorList>
            <person name="El-Sayed N."/>
            <person name="Caler E."/>
            <person name="Inman J."/>
            <person name="Amedeo P."/>
            <person name="Hass B."/>
            <person name="Wortman J."/>
        </authorList>
    </citation>
    <scope>NUCLEOTIDE SEQUENCE [LARGE SCALE GENOMIC DNA]</scope>
    <source>
        <strain evidence="3">ATCC 50983 / TXsc</strain>
    </source>
</reference>
<dbReference type="InParanoid" id="C5KYN6"/>
<gene>
    <name evidence="2" type="ORF">Pmar_PMAR014382</name>
</gene>
<dbReference type="Proteomes" id="UP000007800">
    <property type="component" value="Unassembled WGS sequence"/>
</dbReference>
<keyword evidence="3" id="KW-1185">Reference proteome</keyword>
<dbReference type="AlphaFoldDB" id="C5KYN6"/>
<protein>
    <submittedName>
        <fullName evidence="2">Uncharacterized protein</fullName>
    </submittedName>
</protein>
<evidence type="ECO:0000313" key="2">
    <source>
        <dbReference type="EMBL" id="EER10407.1"/>
    </source>
</evidence>
<organism evidence="3">
    <name type="scientific">Perkinsus marinus (strain ATCC 50983 / TXsc)</name>
    <dbReference type="NCBI Taxonomy" id="423536"/>
    <lineage>
        <taxon>Eukaryota</taxon>
        <taxon>Sar</taxon>
        <taxon>Alveolata</taxon>
        <taxon>Perkinsozoa</taxon>
        <taxon>Perkinsea</taxon>
        <taxon>Perkinsida</taxon>
        <taxon>Perkinsidae</taxon>
        <taxon>Perkinsus</taxon>
    </lineage>
</organism>
<dbReference type="RefSeq" id="XP_002778612.1">
    <property type="nucleotide sequence ID" value="XM_002778566.1"/>
</dbReference>
<dbReference type="GeneID" id="9038259"/>
<accession>C5KYN6</accession>
<evidence type="ECO:0000313" key="3">
    <source>
        <dbReference type="Proteomes" id="UP000007800"/>
    </source>
</evidence>
<proteinExistence type="predicted"/>
<evidence type="ECO:0000256" key="1">
    <source>
        <dbReference type="SAM" id="MobiDB-lite"/>
    </source>
</evidence>
<dbReference type="OMA" id="WRICQAG"/>
<name>C5KYN6_PERM5</name>
<feature type="compositionally biased region" description="Polar residues" evidence="1">
    <location>
        <begin position="1"/>
        <end position="10"/>
    </location>
</feature>
<feature type="compositionally biased region" description="Basic and acidic residues" evidence="1">
    <location>
        <begin position="83"/>
        <end position="98"/>
    </location>
</feature>
<feature type="region of interest" description="Disordered" evidence="1">
    <location>
        <begin position="1"/>
        <end position="100"/>
    </location>
</feature>
<dbReference type="EMBL" id="GG677450">
    <property type="protein sequence ID" value="EER10407.1"/>
    <property type="molecule type" value="Genomic_DNA"/>
</dbReference>
<sequence>MAAFNTSLDSSEQEELLKEYQSNRVMPELPQFEEPVRKTSSRKQHEAEKNQRSVASEKAASSVVEEKPVSKARGGGRKSSKGSKKEASSSQVEAKEEVAVSNTTKTVTRAKASNKPSTLTLSGRSSCATLGIDVELFRRCVRQWNLKSLNWRICQAGCRTIRIGGLNAANLHEFRLRLKLIKLICMRVRSVY</sequence>